<dbReference type="SFLD" id="SFLDF00027">
    <property type="entry name" value="p-type_atpase"/>
    <property type="match status" value="1"/>
</dbReference>
<feature type="transmembrane region" description="Helical" evidence="14">
    <location>
        <begin position="261"/>
        <end position="282"/>
    </location>
</feature>
<dbReference type="InterPro" id="IPR023214">
    <property type="entry name" value="HAD_sf"/>
</dbReference>
<dbReference type="Proteomes" id="UP001470230">
    <property type="component" value="Unassembled WGS sequence"/>
</dbReference>
<keyword evidence="12 14" id="KW-0406">Ion transport</keyword>
<evidence type="ECO:0000313" key="17">
    <source>
        <dbReference type="EMBL" id="KAK8896565.1"/>
    </source>
</evidence>
<evidence type="ECO:0000256" key="6">
    <source>
        <dbReference type="ARBA" id="ARBA00022741"/>
    </source>
</evidence>
<evidence type="ECO:0000256" key="10">
    <source>
        <dbReference type="ARBA" id="ARBA00022967"/>
    </source>
</evidence>
<dbReference type="PRINTS" id="PR00119">
    <property type="entry name" value="CATATPASE"/>
</dbReference>
<feature type="transmembrane region" description="Helical" evidence="14">
    <location>
        <begin position="80"/>
        <end position="98"/>
    </location>
</feature>
<dbReference type="SUPFAM" id="SSF81660">
    <property type="entry name" value="Metal cation-transporting ATPase, ATP-binding domain N"/>
    <property type="match status" value="1"/>
</dbReference>
<proteinExistence type="inferred from homology"/>
<gene>
    <name evidence="17" type="ORF">M9Y10_014473</name>
</gene>
<evidence type="ECO:0000256" key="9">
    <source>
        <dbReference type="ARBA" id="ARBA00022842"/>
    </source>
</evidence>
<dbReference type="InterPro" id="IPR023298">
    <property type="entry name" value="ATPase_P-typ_TM_dom_sf"/>
</dbReference>
<dbReference type="Pfam" id="PF00690">
    <property type="entry name" value="Cation_ATPase_N"/>
    <property type="match status" value="1"/>
</dbReference>
<keyword evidence="11 14" id="KW-1133">Transmembrane helix</keyword>
<comment type="subcellular location">
    <subcellularLocation>
        <location evidence="1">Endomembrane system</location>
        <topology evidence="1">Multi-pass membrane protein</topology>
    </subcellularLocation>
    <subcellularLocation>
        <location evidence="14">Membrane</location>
        <topology evidence="14">Multi-pass membrane protein</topology>
    </subcellularLocation>
</comment>
<dbReference type="InterPro" id="IPR004014">
    <property type="entry name" value="ATPase_P-typ_cation-transptr_N"/>
</dbReference>
<feature type="transmembrane region" description="Helical" evidence="14">
    <location>
        <begin position="711"/>
        <end position="729"/>
    </location>
</feature>
<keyword evidence="3 14" id="KW-0109">Calcium transport</keyword>
<feature type="transmembrane region" description="Helical" evidence="14">
    <location>
        <begin position="810"/>
        <end position="828"/>
    </location>
</feature>
<evidence type="ECO:0000256" key="15">
    <source>
        <dbReference type="SAM" id="MobiDB-lite"/>
    </source>
</evidence>
<dbReference type="InterPro" id="IPR006408">
    <property type="entry name" value="P-type_ATPase_IIB"/>
</dbReference>
<comment type="similarity">
    <text evidence="14">Belongs to the cation transport ATPase (P-type) (TC 3.A.3) family.</text>
</comment>
<evidence type="ECO:0000256" key="2">
    <source>
        <dbReference type="ARBA" id="ARBA00022448"/>
    </source>
</evidence>
<dbReference type="NCBIfam" id="TIGR01494">
    <property type="entry name" value="ATPase_P-type"/>
    <property type="match status" value="2"/>
</dbReference>
<evidence type="ECO:0000256" key="14">
    <source>
        <dbReference type="RuleBase" id="RU361146"/>
    </source>
</evidence>
<evidence type="ECO:0000256" key="3">
    <source>
        <dbReference type="ARBA" id="ARBA00022568"/>
    </source>
</evidence>
<dbReference type="SFLD" id="SFLDG00002">
    <property type="entry name" value="C1.7:_P-type_atpase_like"/>
    <property type="match status" value="1"/>
</dbReference>
<feature type="transmembrane region" description="Helical" evidence="14">
    <location>
        <begin position="302"/>
        <end position="330"/>
    </location>
</feature>
<dbReference type="Gene3D" id="2.70.150.10">
    <property type="entry name" value="Calcium-transporting ATPase, cytoplasmic transduction domain A"/>
    <property type="match status" value="1"/>
</dbReference>
<dbReference type="PANTHER" id="PTHR24093">
    <property type="entry name" value="CATION TRANSPORTING ATPASE"/>
    <property type="match status" value="1"/>
</dbReference>
<dbReference type="PROSITE" id="PS00154">
    <property type="entry name" value="ATPASE_E1_E2"/>
    <property type="match status" value="1"/>
</dbReference>
<comment type="caution">
    <text evidence="17">The sequence shown here is derived from an EMBL/GenBank/DDBJ whole genome shotgun (WGS) entry which is preliminary data.</text>
</comment>
<evidence type="ECO:0000259" key="16">
    <source>
        <dbReference type="SMART" id="SM00831"/>
    </source>
</evidence>
<dbReference type="SUPFAM" id="SSF81653">
    <property type="entry name" value="Calcium ATPase, transduction domain A"/>
    <property type="match status" value="1"/>
</dbReference>
<dbReference type="Pfam" id="PF00122">
    <property type="entry name" value="E1-E2_ATPase"/>
    <property type="match status" value="1"/>
</dbReference>
<evidence type="ECO:0000256" key="7">
    <source>
        <dbReference type="ARBA" id="ARBA00022837"/>
    </source>
</evidence>
<dbReference type="InterPro" id="IPR044492">
    <property type="entry name" value="P_typ_ATPase_HD_dom"/>
</dbReference>
<comment type="catalytic activity">
    <reaction evidence="14">
        <text>Ca(2+)(in) + ATP + H2O = Ca(2+)(out) + ADP + phosphate + H(+)</text>
        <dbReference type="Rhea" id="RHEA:18105"/>
        <dbReference type="ChEBI" id="CHEBI:15377"/>
        <dbReference type="ChEBI" id="CHEBI:15378"/>
        <dbReference type="ChEBI" id="CHEBI:29108"/>
        <dbReference type="ChEBI" id="CHEBI:30616"/>
        <dbReference type="ChEBI" id="CHEBI:43474"/>
        <dbReference type="ChEBI" id="CHEBI:456216"/>
        <dbReference type="EC" id="7.2.2.10"/>
    </reaction>
</comment>
<evidence type="ECO:0000256" key="4">
    <source>
        <dbReference type="ARBA" id="ARBA00022692"/>
    </source>
</evidence>
<feature type="transmembrane region" description="Helical" evidence="14">
    <location>
        <begin position="881"/>
        <end position="902"/>
    </location>
</feature>
<dbReference type="InterPro" id="IPR006068">
    <property type="entry name" value="ATPase_P-typ_cation-transptr_C"/>
</dbReference>
<evidence type="ECO:0000313" key="18">
    <source>
        <dbReference type="Proteomes" id="UP001470230"/>
    </source>
</evidence>
<dbReference type="InterPro" id="IPR008250">
    <property type="entry name" value="ATPase_P-typ_transduc_dom_A_sf"/>
</dbReference>
<dbReference type="Gene3D" id="3.40.1110.10">
    <property type="entry name" value="Calcium-transporting ATPase, cytoplasmic domain N"/>
    <property type="match status" value="1"/>
</dbReference>
<dbReference type="PANTHER" id="PTHR24093:SF369">
    <property type="entry name" value="CALCIUM-TRANSPORTING ATPASE"/>
    <property type="match status" value="1"/>
</dbReference>
<evidence type="ECO:0000256" key="8">
    <source>
        <dbReference type="ARBA" id="ARBA00022840"/>
    </source>
</evidence>
<feature type="transmembrane region" description="Helical" evidence="14">
    <location>
        <begin position="735"/>
        <end position="754"/>
    </location>
</feature>
<keyword evidence="10" id="KW-1278">Translocase</keyword>
<dbReference type="Pfam" id="PF00689">
    <property type="entry name" value="Cation_ATPase_C"/>
    <property type="match status" value="1"/>
</dbReference>
<evidence type="ECO:0000256" key="13">
    <source>
        <dbReference type="ARBA" id="ARBA00023136"/>
    </source>
</evidence>
<dbReference type="SFLD" id="SFLDS00003">
    <property type="entry name" value="Haloacid_Dehalogenase"/>
    <property type="match status" value="1"/>
</dbReference>
<dbReference type="Pfam" id="PF13246">
    <property type="entry name" value="Cation_ATPase"/>
    <property type="match status" value="1"/>
</dbReference>
<feature type="transmembrane region" description="Helical" evidence="14">
    <location>
        <begin position="774"/>
        <end position="798"/>
    </location>
</feature>
<dbReference type="EMBL" id="JAPFFF010000002">
    <property type="protein sequence ID" value="KAK8896565.1"/>
    <property type="molecule type" value="Genomic_DNA"/>
</dbReference>
<name>A0ABR2KZK9_9EUKA</name>
<dbReference type="InterPro" id="IPR036412">
    <property type="entry name" value="HAD-like_sf"/>
</dbReference>
<dbReference type="Gene3D" id="1.20.1110.10">
    <property type="entry name" value="Calcium-transporting ATPase, transmembrane domain"/>
    <property type="match status" value="1"/>
</dbReference>
<dbReference type="PRINTS" id="PR00120">
    <property type="entry name" value="HATPASE"/>
</dbReference>
<dbReference type="InterPro" id="IPR018303">
    <property type="entry name" value="ATPase_P-typ_P_site"/>
</dbReference>
<dbReference type="NCBIfam" id="TIGR01517">
    <property type="entry name" value="ATPase-IIB_Ca"/>
    <property type="match status" value="1"/>
</dbReference>
<evidence type="ECO:0000256" key="5">
    <source>
        <dbReference type="ARBA" id="ARBA00022723"/>
    </source>
</evidence>
<keyword evidence="6 14" id="KW-0547">Nucleotide-binding</keyword>
<keyword evidence="18" id="KW-1185">Reference proteome</keyword>
<reference evidence="17 18" key="1">
    <citation type="submission" date="2024-04" db="EMBL/GenBank/DDBJ databases">
        <title>Tritrichomonas musculus Genome.</title>
        <authorList>
            <person name="Alves-Ferreira E."/>
            <person name="Grigg M."/>
            <person name="Lorenzi H."/>
            <person name="Galac M."/>
        </authorList>
    </citation>
    <scope>NUCLEOTIDE SEQUENCE [LARGE SCALE GENOMIC DNA]</scope>
    <source>
        <strain evidence="17 18">EAF2021</strain>
    </source>
</reference>
<evidence type="ECO:0000256" key="12">
    <source>
        <dbReference type="ARBA" id="ARBA00023065"/>
    </source>
</evidence>
<keyword evidence="8 14" id="KW-0067">ATP-binding</keyword>
<dbReference type="Gene3D" id="3.40.50.1000">
    <property type="entry name" value="HAD superfamily/HAD-like"/>
    <property type="match status" value="1"/>
</dbReference>
<evidence type="ECO:0000256" key="1">
    <source>
        <dbReference type="ARBA" id="ARBA00004127"/>
    </source>
</evidence>
<sequence>MMNLTAEELWEIFESSDPQRIQNVGGVSTIAKNLQSDPINGLDQQNVSHNIAKYGTNMIPDRPIPSFYDMLKEALRDQTLIILIICAIISLILEFLFAPPEERSTAWIDGTAILMAVAIVSVVQAYNNQKQEIQFSSINRVKSIFDVAVIRNGQLQKIKNTELVVGDIIQVDQGDKIPADCLLLEAQDSSILVDQSSATGESNAVRKNDSDPFFISNTHITIGRAKLLVICVGVKSHNGRIFALLNDEHADTPLQEKLESLALKIGAMGIFVATLTFVVLFIEWIVRCSKKTWKWSMLREPLSYFIIAITIIACAVPEGLPLAVTISLAYSMQKMMKDNNFVRHLSACETMGSATIICTDKTGTLTQNQMNVEEVIIGQHSLSKDTFKKENFFTGLLKKSLSINTHAVVNASGEIGSQTECAIVRFVSFMRENPIQVRNSSKIVQTFEFDRTRKKMSTVEQLDNNYVVYVKGAPDEIIPKCNSYYNDIDENNSNDFDENSKQLVQQQIDEQSSRSYRCLAVAYKKTSSIPETSEEAESDLTLLCILCIRDSLRKNTIKSIQNCQRAGIRIIMVTGDYMLTAEAIAKECNILTEGKIAITGAALRSMSEEELIDQLPMIAVVARSTPLDKHLLVTHLQKMGEIVGVTGDGTNDVAALMAADVGLSMGKCGTELAKEASDIVILDDDFRSIVKSVVWGRCIYNNIQRFLQFQLTANVSTLFISFISAVILSETPFKAVQLLWVNLIMDSLGALSLATGKPHDNLLEHKPQNKDTPLITSFMISNIFGQATLQIALIGLILIFPGDLEQFSQYHYTFLFNVFVLAQAFNLLNARATEKGDDIFLGVFDTPLFFTIMFGIMIVQWVLVQVAGPFFSCTPLKLHEWVYSTLLASLSLPVGFIVRHFGPSSRQNFSAKRSREDDEPLLQNE</sequence>
<keyword evidence="5" id="KW-0479">Metal-binding</keyword>
<dbReference type="SUPFAM" id="SSF56784">
    <property type="entry name" value="HAD-like"/>
    <property type="match status" value="1"/>
</dbReference>
<keyword evidence="13 14" id="KW-0472">Membrane</keyword>
<dbReference type="InterPro" id="IPR023299">
    <property type="entry name" value="ATPase_P-typ_cyto_dom_N"/>
</dbReference>
<dbReference type="InterPro" id="IPR001757">
    <property type="entry name" value="P_typ_ATPase"/>
</dbReference>
<keyword evidence="2 14" id="KW-0813">Transport</keyword>
<dbReference type="SMART" id="SM00831">
    <property type="entry name" value="Cation_ATPase_N"/>
    <property type="match status" value="1"/>
</dbReference>
<accession>A0ABR2KZK9</accession>
<dbReference type="InterPro" id="IPR059000">
    <property type="entry name" value="ATPase_P-type_domA"/>
</dbReference>
<comment type="function">
    <text evidence="14">Catalyzes the hydrolysis of ATP coupled with the transport of calcium.</text>
</comment>
<keyword evidence="4 14" id="KW-0812">Transmembrane</keyword>
<protein>
    <recommendedName>
        <fullName evidence="14">Calcium-transporting ATPase</fullName>
        <ecNumber evidence="14">7.2.2.10</ecNumber>
    </recommendedName>
</protein>
<evidence type="ECO:0000256" key="11">
    <source>
        <dbReference type="ARBA" id="ARBA00022989"/>
    </source>
</evidence>
<organism evidence="17 18">
    <name type="scientific">Tritrichomonas musculus</name>
    <dbReference type="NCBI Taxonomy" id="1915356"/>
    <lineage>
        <taxon>Eukaryota</taxon>
        <taxon>Metamonada</taxon>
        <taxon>Parabasalia</taxon>
        <taxon>Tritrichomonadida</taxon>
        <taxon>Tritrichomonadidae</taxon>
        <taxon>Tritrichomonas</taxon>
    </lineage>
</organism>
<feature type="transmembrane region" description="Helical" evidence="14">
    <location>
        <begin position="104"/>
        <end position="126"/>
    </location>
</feature>
<dbReference type="SUPFAM" id="SSF81665">
    <property type="entry name" value="Calcium ATPase, transmembrane domain M"/>
    <property type="match status" value="1"/>
</dbReference>
<feature type="region of interest" description="Disordered" evidence="15">
    <location>
        <begin position="906"/>
        <end position="925"/>
    </location>
</feature>
<dbReference type="EC" id="7.2.2.10" evidence="14"/>
<keyword evidence="9" id="KW-0460">Magnesium</keyword>
<feature type="domain" description="Cation-transporting P-type ATPase N-terminal" evidence="16">
    <location>
        <begin position="23"/>
        <end position="95"/>
    </location>
</feature>
<feature type="transmembrane region" description="Helical" evidence="14">
    <location>
        <begin position="840"/>
        <end position="861"/>
    </location>
</feature>
<keyword evidence="7 14" id="KW-0106">Calcium</keyword>